<dbReference type="Proteomes" id="UP001283361">
    <property type="component" value="Unassembled WGS sequence"/>
</dbReference>
<evidence type="ECO:0000313" key="2">
    <source>
        <dbReference type="EMBL" id="KAK3783001.1"/>
    </source>
</evidence>
<keyword evidence="1" id="KW-0472">Membrane</keyword>
<organism evidence="2 3">
    <name type="scientific">Elysia crispata</name>
    <name type="common">lettuce slug</name>
    <dbReference type="NCBI Taxonomy" id="231223"/>
    <lineage>
        <taxon>Eukaryota</taxon>
        <taxon>Metazoa</taxon>
        <taxon>Spiralia</taxon>
        <taxon>Lophotrochozoa</taxon>
        <taxon>Mollusca</taxon>
        <taxon>Gastropoda</taxon>
        <taxon>Heterobranchia</taxon>
        <taxon>Euthyneura</taxon>
        <taxon>Panpulmonata</taxon>
        <taxon>Sacoglossa</taxon>
        <taxon>Placobranchoidea</taxon>
        <taxon>Plakobranchidae</taxon>
        <taxon>Elysia</taxon>
    </lineage>
</organism>
<keyword evidence="1" id="KW-1133">Transmembrane helix</keyword>
<dbReference type="EMBL" id="JAWDGP010002462">
    <property type="protein sequence ID" value="KAK3783001.1"/>
    <property type="molecule type" value="Genomic_DNA"/>
</dbReference>
<dbReference type="AlphaFoldDB" id="A0AAE1DU00"/>
<comment type="caution">
    <text evidence="2">The sequence shown here is derived from an EMBL/GenBank/DDBJ whole genome shotgun (WGS) entry which is preliminary data.</text>
</comment>
<gene>
    <name evidence="2" type="ORF">RRG08_015341</name>
</gene>
<evidence type="ECO:0000256" key="1">
    <source>
        <dbReference type="SAM" id="Phobius"/>
    </source>
</evidence>
<reference evidence="2" key="1">
    <citation type="journal article" date="2023" name="G3 (Bethesda)">
        <title>A reference genome for the long-term kleptoplast-retaining sea slug Elysia crispata morphotype clarki.</title>
        <authorList>
            <person name="Eastman K.E."/>
            <person name="Pendleton A.L."/>
            <person name="Shaikh M.A."/>
            <person name="Suttiyut T."/>
            <person name="Ogas R."/>
            <person name="Tomko P."/>
            <person name="Gavelis G."/>
            <person name="Widhalm J.R."/>
            <person name="Wisecaver J.H."/>
        </authorList>
    </citation>
    <scope>NUCLEOTIDE SEQUENCE</scope>
    <source>
        <strain evidence="2">ECLA1</strain>
    </source>
</reference>
<keyword evidence="1" id="KW-0812">Transmembrane</keyword>
<evidence type="ECO:0000313" key="3">
    <source>
        <dbReference type="Proteomes" id="UP001283361"/>
    </source>
</evidence>
<feature type="transmembrane region" description="Helical" evidence="1">
    <location>
        <begin position="34"/>
        <end position="55"/>
    </location>
</feature>
<sequence length="178" mass="20511">MLWTRETYNSLCNLLLALARNGQAMTYTNYEWFYLYSALSILPAIVLCKLALWVWRGYKPEMEKIKKGSSVDPDGLGVEKSDSKQITKVKVELINGKCHVENGDPKLTARCNETFAEMNAFQREFLMIVPDGKPNKMIFTEIVQKDEDGCVQRKAYFEPLKEKESAPKKIWKKIKSAF</sequence>
<accession>A0AAE1DU00</accession>
<keyword evidence="3" id="KW-1185">Reference proteome</keyword>
<name>A0AAE1DU00_9GAST</name>
<proteinExistence type="predicted"/>
<protein>
    <submittedName>
        <fullName evidence="2">Uncharacterized protein</fullName>
    </submittedName>
</protein>